<dbReference type="Proteomes" id="UP000248314">
    <property type="component" value="Unassembled WGS sequence"/>
</dbReference>
<sequence length="70" mass="7841">MSLGHCHSLGEVYFAPELARRHPYEGRENLLSSTNSSLSCVKCAWEHILLVLIGRDALASLFLFYILSGF</sequence>
<keyword evidence="2" id="KW-1185">Reference proteome</keyword>
<reference evidence="1 2" key="1">
    <citation type="submission" date="2018-05" db="EMBL/GenBank/DDBJ databases">
        <title>Genomic Encyclopedia of Type Strains, Phase I: the one thousand microbial genomes (KMG-I) project.</title>
        <authorList>
            <person name="Kyrpides N."/>
        </authorList>
    </citation>
    <scope>NUCLEOTIDE SEQUENCE [LARGE SCALE GENOMIC DNA]</scope>
    <source>
        <strain evidence="1 2">DSM 15611</strain>
    </source>
</reference>
<gene>
    <name evidence="1" type="ORF">EJ73_01603</name>
</gene>
<comment type="caution">
    <text evidence="1">The sequence shown here is derived from an EMBL/GenBank/DDBJ whole genome shotgun (WGS) entry which is preliminary data.</text>
</comment>
<dbReference type="EMBL" id="QJJX01000017">
    <property type="protein sequence ID" value="PXX21618.1"/>
    <property type="molecule type" value="Genomic_DNA"/>
</dbReference>
<dbReference type="AlphaFoldDB" id="A0A318HT62"/>
<organism evidence="1 2">
    <name type="scientific">Hoylesella shahii DSM 15611 = JCM 12083</name>
    <dbReference type="NCBI Taxonomy" id="1122991"/>
    <lineage>
        <taxon>Bacteria</taxon>
        <taxon>Pseudomonadati</taxon>
        <taxon>Bacteroidota</taxon>
        <taxon>Bacteroidia</taxon>
        <taxon>Bacteroidales</taxon>
        <taxon>Prevotellaceae</taxon>
        <taxon>Hoylesella</taxon>
    </lineage>
</organism>
<evidence type="ECO:0000313" key="1">
    <source>
        <dbReference type="EMBL" id="PXX21618.1"/>
    </source>
</evidence>
<name>A0A318HT62_9BACT</name>
<evidence type="ECO:0000313" key="2">
    <source>
        <dbReference type="Proteomes" id="UP000248314"/>
    </source>
</evidence>
<protein>
    <submittedName>
        <fullName evidence="1">Uncharacterized protein</fullName>
    </submittedName>
</protein>
<proteinExistence type="predicted"/>
<accession>A0A318HT62</accession>